<evidence type="ECO:0000313" key="11">
    <source>
        <dbReference type="Proteomes" id="UP000199040"/>
    </source>
</evidence>
<evidence type="ECO:0000259" key="9">
    <source>
        <dbReference type="Pfam" id="PF13098"/>
    </source>
</evidence>
<comment type="similarity">
    <text evidence="2 7">Belongs to the thioredoxin family. DsbC subfamily.</text>
</comment>
<name>A0A1I3ERF1_9GAMM</name>
<keyword evidence="3 7" id="KW-0732">Signal</keyword>
<evidence type="ECO:0000256" key="7">
    <source>
        <dbReference type="RuleBase" id="RU364038"/>
    </source>
</evidence>
<dbReference type="EMBL" id="FOPY01000014">
    <property type="protein sequence ID" value="SFI01473.1"/>
    <property type="molecule type" value="Genomic_DNA"/>
</dbReference>
<reference evidence="10 11" key="1">
    <citation type="submission" date="2016-10" db="EMBL/GenBank/DDBJ databases">
        <authorList>
            <person name="de Groot N.N."/>
        </authorList>
    </citation>
    <scope>NUCLEOTIDE SEQUENCE [LARGE SCALE GENOMIC DNA]</scope>
    <source>
        <strain evidence="10 11">CGMCC 1.6848</strain>
    </source>
</reference>
<evidence type="ECO:0000256" key="5">
    <source>
        <dbReference type="ARBA" id="ARBA00023157"/>
    </source>
</evidence>
<dbReference type="PANTHER" id="PTHR35272">
    <property type="entry name" value="THIOL:DISULFIDE INTERCHANGE PROTEIN DSBC-RELATED"/>
    <property type="match status" value="1"/>
</dbReference>
<protein>
    <recommendedName>
        <fullName evidence="7">Thiol:disulfide interchange protein</fullName>
    </recommendedName>
</protein>
<feature type="domain" description="Disulphide bond isomerase DsbC/G N-terminal" evidence="8">
    <location>
        <begin position="55"/>
        <end position="118"/>
    </location>
</feature>
<proteinExistence type="inferred from homology"/>
<organism evidence="10 11">
    <name type="scientific">Modicisalibacter xianhensis</name>
    <dbReference type="NCBI Taxonomy" id="442341"/>
    <lineage>
        <taxon>Bacteria</taxon>
        <taxon>Pseudomonadati</taxon>
        <taxon>Pseudomonadota</taxon>
        <taxon>Gammaproteobacteria</taxon>
        <taxon>Oceanospirillales</taxon>
        <taxon>Halomonadaceae</taxon>
        <taxon>Modicisalibacter</taxon>
    </lineage>
</organism>
<sequence>MKHLTLIASAVTLASALMAGSAFANEQTAGAKSVTDLMTGTATDKEKAAAESMELPQAVADLGIPDAKVDKTFETGLDGIKGWVISVEKDTNVIYTTEDGKYAFIGMILGEGGVNLTQEHMAEHMETSPLANMPKRAGAQDSGYTDAQEAEALAQVEEEAFYIEEGTGDKILYVVFDTQCGFCQRMYQASRAVLDEVTIRWIPVGFMGEGSLHQAAQLVDAENPIEVLATFERGGSVSGAPSTEAMNIVSENSNLMQQLGIRSTPNTIYKDEDGTAHIVRGALRAAEIRNL</sequence>
<dbReference type="PANTHER" id="PTHR35272:SF3">
    <property type="entry name" value="THIOL:DISULFIDE INTERCHANGE PROTEIN DSBC"/>
    <property type="match status" value="1"/>
</dbReference>
<comment type="function">
    <text evidence="7">Required for disulfide bond formation in some periplasmic proteins. Acts by transferring its disulfide bond to other proteins and is reduced in the process.</text>
</comment>
<keyword evidence="5" id="KW-1015">Disulfide bond</keyword>
<feature type="chain" id="PRO_5011330651" description="Thiol:disulfide interchange protein" evidence="7">
    <location>
        <begin position="25"/>
        <end position="291"/>
    </location>
</feature>
<keyword evidence="4 7" id="KW-0574">Periplasm</keyword>
<dbReference type="Pfam" id="PF13098">
    <property type="entry name" value="Thioredoxin_2"/>
    <property type="match status" value="1"/>
</dbReference>
<evidence type="ECO:0000256" key="4">
    <source>
        <dbReference type="ARBA" id="ARBA00022764"/>
    </source>
</evidence>
<dbReference type="Proteomes" id="UP000199040">
    <property type="component" value="Unassembled WGS sequence"/>
</dbReference>
<accession>A0A1I3ERF1</accession>
<evidence type="ECO:0000256" key="2">
    <source>
        <dbReference type="ARBA" id="ARBA00009813"/>
    </source>
</evidence>
<dbReference type="SUPFAM" id="SSF52833">
    <property type="entry name" value="Thioredoxin-like"/>
    <property type="match status" value="1"/>
</dbReference>
<dbReference type="Gene3D" id="3.40.30.10">
    <property type="entry name" value="Glutaredoxin"/>
    <property type="match status" value="1"/>
</dbReference>
<evidence type="ECO:0000256" key="6">
    <source>
        <dbReference type="ARBA" id="ARBA00023284"/>
    </source>
</evidence>
<dbReference type="RefSeq" id="WP_092848906.1">
    <property type="nucleotide sequence ID" value="NZ_FOPY01000014.1"/>
</dbReference>
<dbReference type="Pfam" id="PF10411">
    <property type="entry name" value="DsbC_N"/>
    <property type="match status" value="1"/>
</dbReference>
<evidence type="ECO:0000256" key="3">
    <source>
        <dbReference type="ARBA" id="ARBA00022729"/>
    </source>
</evidence>
<evidence type="ECO:0000259" key="8">
    <source>
        <dbReference type="Pfam" id="PF10411"/>
    </source>
</evidence>
<dbReference type="AlphaFoldDB" id="A0A1I3ERF1"/>
<keyword evidence="6 7" id="KW-0676">Redox-active center</keyword>
<keyword evidence="11" id="KW-1185">Reference proteome</keyword>
<feature type="domain" description="Thioredoxin-like fold" evidence="9">
    <location>
        <begin position="165"/>
        <end position="289"/>
    </location>
</feature>
<evidence type="ECO:0000256" key="1">
    <source>
        <dbReference type="ARBA" id="ARBA00004418"/>
    </source>
</evidence>
<dbReference type="SUPFAM" id="SSF54423">
    <property type="entry name" value="DsbC/DsbG N-terminal domain-like"/>
    <property type="match status" value="1"/>
</dbReference>
<dbReference type="InterPro" id="IPR036249">
    <property type="entry name" value="Thioredoxin-like_sf"/>
</dbReference>
<feature type="signal peptide" evidence="7">
    <location>
        <begin position="1"/>
        <end position="24"/>
    </location>
</feature>
<dbReference type="InterPro" id="IPR051470">
    <property type="entry name" value="Thiol:disulfide_interchange"/>
</dbReference>
<dbReference type="InterPro" id="IPR018950">
    <property type="entry name" value="DiS-bond_isomerase_DsbC/G_N"/>
</dbReference>
<dbReference type="GO" id="GO:0042597">
    <property type="term" value="C:periplasmic space"/>
    <property type="evidence" value="ECO:0007669"/>
    <property type="project" value="UniProtKB-SubCell"/>
</dbReference>
<dbReference type="InterPro" id="IPR033954">
    <property type="entry name" value="DiS-bond_Isoase_DsbC/G"/>
</dbReference>
<dbReference type="CDD" id="cd03020">
    <property type="entry name" value="DsbA_DsbC_DsbG"/>
    <property type="match status" value="1"/>
</dbReference>
<dbReference type="InterPro" id="IPR009094">
    <property type="entry name" value="DiS-bond_isomerase_DsbC/G_N_sf"/>
</dbReference>
<dbReference type="InterPro" id="IPR012336">
    <property type="entry name" value="Thioredoxin-like_fold"/>
</dbReference>
<dbReference type="Gene3D" id="3.10.450.70">
    <property type="entry name" value="Disulphide bond isomerase, DsbC/G, N-terminal"/>
    <property type="match status" value="1"/>
</dbReference>
<dbReference type="STRING" id="442341.SAMN04487959_114126"/>
<gene>
    <name evidence="10" type="ORF">SAMN04487959_114126</name>
</gene>
<comment type="subcellular location">
    <subcellularLocation>
        <location evidence="1 7">Periplasm</location>
    </subcellularLocation>
</comment>
<evidence type="ECO:0000313" key="10">
    <source>
        <dbReference type="EMBL" id="SFI01473.1"/>
    </source>
</evidence>